<dbReference type="RefSeq" id="WP_065526244.1">
    <property type="nucleotide sequence ID" value="NZ_CP016543.2"/>
</dbReference>
<organism evidence="2 3">
    <name type="scientific">Planococcus donghaensis</name>
    <dbReference type="NCBI Taxonomy" id="414778"/>
    <lineage>
        <taxon>Bacteria</taxon>
        <taxon>Bacillati</taxon>
        <taxon>Bacillota</taxon>
        <taxon>Bacilli</taxon>
        <taxon>Bacillales</taxon>
        <taxon>Caryophanaceae</taxon>
        <taxon>Planococcus</taxon>
    </lineage>
</organism>
<name>A0A1C7EHK3_9BACL</name>
<dbReference type="InterPro" id="IPR029052">
    <property type="entry name" value="Metallo-depent_PP-like"/>
</dbReference>
<dbReference type="EMBL" id="CP016543">
    <property type="protein sequence ID" value="ANU23205.1"/>
    <property type="molecule type" value="Genomic_DNA"/>
</dbReference>
<dbReference type="InterPro" id="IPR004843">
    <property type="entry name" value="Calcineurin-like_PHP"/>
</dbReference>
<keyword evidence="3" id="KW-1185">Reference proteome</keyword>
<evidence type="ECO:0000313" key="3">
    <source>
        <dbReference type="Proteomes" id="UP000092495"/>
    </source>
</evidence>
<dbReference type="OrthoDB" id="113290at2"/>
<dbReference type="KEGG" id="pdg:BCM40_07415"/>
<reference evidence="2" key="1">
    <citation type="submission" date="2016-10" db="EMBL/GenBank/DDBJ databases">
        <authorList>
            <person name="See-Too W.S."/>
        </authorList>
    </citation>
    <scope>NUCLEOTIDE SEQUENCE</scope>
    <source>
        <strain evidence="2">DSM 22276</strain>
    </source>
</reference>
<dbReference type="InterPro" id="IPR022302">
    <property type="entry name" value="Phosphoesterase_putative"/>
</dbReference>
<feature type="domain" description="Calcineurin-like phosphoesterase" evidence="1">
    <location>
        <begin position="1"/>
        <end position="226"/>
    </location>
</feature>
<dbReference type="PANTHER" id="PTHR36492:SF2">
    <property type="entry name" value="[ACYL-CARRIER-PROTEIN] PHOSPHODIESTERASE PPTH"/>
    <property type="match status" value="1"/>
</dbReference>
<dbReference type="NCBIfam" id="TIGR03729">
    <property type="entry name" value="acc_ester"/>
    <property type="match status" value="1"/>
</dbReference>
<sequence>MKIAILSDIHEGLNRKKTETDILSLLRDSLIQHAPDVFIMCGDMAGGPEKSLDLLNRLQSELPKVKVLFVHGNHDIYHEDSTVAYDTLLEFQGNLGRGPVELNDEWVVIGDGGWYDYSLGVSGFTEEEFELGRCSNFTWPDKLHAHWPEKDKAVTDKYVTKLEQWLIEHQEKKIILVNHFVPFDHFIQIKNEPTWDFFNAMMGSSRFGELAEKYGVKKLVFGHTHSRYHEEYKGIECICNPLGHYPNEWVLDSPKEEIHTAMKIIEI</sequence>
<dbReference type="InterPro" id="IPR052963">
    <property type="entry name" value="Pantetheine_PDE"/>
</dbReference>
<dbReference type="STRING" id="414778.BCM40_07415"/>
<proteinExistence type="predicted"/>
<dbReference type="GO" id="GO:0016787">
    <property type="term" value="F:hydrolase activity"/>
    <property type="evidence" value="ECO:0007669"/>
    <property type="project" value="InterPro"/>
</dbReference>
<protein>
    <recommendedName>
        <fullName evidence="1">Calcineurin-like phosphoesterase domain-containing protein</fullName>
    </recommendedName>
</protein>
<dbReference type="PANTHER" id="PTHR36492">
    <property type="match status" value="1"/>
</dbReference>
<dbReference type="Proteomes" id="UP000092495">
    <property type="component" value="Chromosome"/>
</dbReference>
<dbReference type="AlphaFoldDB" id="A0A1C7EHK3"/>
<dbReference type="Pfam" id="PF00149">
    <property type="entry name" value="Metallophos"/>
    <property type="match status" value="1"/>
</dbReference>
<gene>
    <name evidence="2" type="ORF">BCM40_07415</name>
</gene>
<dbReference type="SUPFAM" id="SSF56300">
    <property type="entry name" value="Metallo-dependent phosphatases"/>
    <property type="match status" value="1"/>
</dbReference>
<accession>A0A1C7EHK3</accession>
<evidence type="ECO:0000313" key="2">
    <source>
        <dbReference type="EMBL" id="ANU23205.1"/>
    </source>
</evidence>
<evidence type="ECO:0000259" key="1">
    <source>
        <dbReference type="Pfam" id="PF00149"/>
    </source>
</evidence>
<dbReference type="Gene3D" id="3.60.21.10">
    <property type="match status" value="1"/>
</dbReference>